<dbReference type="AlphaFoldDB" id="A0A9N9A156"/>
<dbReference type="EMBL" id="CAJVQA010001407">
    <property type="protein sequence ID" value="CAG8513311.1"/>
    <property type="molecule type" value="Genomic_DNA"/>
</dbReference>
<accession>A0A9N9A156</accession>
<evidence type="ECO:0000313" key="2">
    <source>
        <dbReference type="Proteomes" id="UP000789759"/>
    </source>
</evidence>
<name>A0A9N9A156_9GLOM</name>
<protein>
    <submittedName>
        <fullName evidence="1">13985_t:CDS:1</fullName>
    </submittedName>
</protein>
<dbReference type="Proteomes" id="UP000789759">
    <property type="component" value="Unassembled WGS sequence"/>
</dbReference>
<keyword evidence="2" id="KW-1185">Reference proteome</keyword>
<dbReference type="OrthoDB" id="2423954at2759"/>
<evidence type="ECO:0000313" key="1">
    <source>
        <dbReference type="EMBL" id="CAG8513311.1"/>
    </source>
</evidence>
<sequence length="317" mass="36852">MNKQPHCLLEFIIVLDEKANKSNKFCVCQECVIGSSYENAYNNKFANTKELVRHHLKNCIYFKQKYSESEQAEILVKSDKVVSTTNNSFQESINNNSATESEVSLPLSKDQQKHFEQLSLKATVSYSLAFFWIENPEIKVLIEFLYPPVKLPSQKKLGGQILAEYAQNITKSIKEIAQSDKNCVTLAYDCWKNIKKELIFKSVLITSKGKILVWSAEDILNECMKWPDVLLEPYMALLNKLQQDKDCLTEVLHSFGWIVHYYKSWFGKPPHSILHELQHYESEEYPFDKETFDQYSGNMLNYWSFCKEIAVELHLVA</sequence>
<organism evidence="1 2">
    <name type="scientific">Cetraspora pellucida</name>
    <dbReference type="NCBI Taxonomy" id="1433469"/>
    <lineage>
        <taxon>Eukaryota</taxon>
        <taxon>Fungi</taxon>
        <taxon>Fungi incertae sedis</taxon>
        <taxon>Mucoromycota</taxon>
        <taxon>Glomeromycotina</taxon>
        <taxon>Glomeromycetes</taxon>
        <taxon>Diversisporales</taxon>
        <taxon>Gigasporaceae</taxon>
        <taxon>Cetraspora</taxon>
    </lineage>
</organism>
<gene>
    <name evidence="1" type="ORF">CPELLU_LOCUS3025</name>
</gene>
<feature type="non-terminal residue" evidence="1">
    <location>
        <position position="317"/>
    </location>
</feature>
<comment type="caution">
    <text evidence="1">The sequence shown here is derived from an EMBL/GenBank/DDBJ whole genome shotgun (WGS) entry which is preliminary data.</text>
</comment>
<reference evidence="1" key="1">
    <citation type="submission" date="2021-06" db="EMBL/GenBank/DDBJ databases">
        <authorList>
            <person name="Kallberg Y."/>
            <person name="Tangrot J."/>
            <person name="Rosling A."/>
        </authorList>
    </citation>
    <scope>NUCLEOTIDE SEQUENCE</scope>
    <source>
        <strain evidence="1">FL966</strain>
    </source>
</reference>
<proteinExistence type="predicted"/>